<dbReference type="AlphaFoldDB" id="A0A916WHZ6"/>
<reference evidence="1" key="2">
    <citation type="submission" date="2020-09" db="EMBL/GenBank/DDBJ databases">
        <authorList>
            <person name="Sun Q."/>
            <person name="Zhou Y."/>
        </authorList>
    </citation>
    <scope>NUCLEOTIDE SEQUENCE</scope>
    <source>
        <strain evidence="1">CGMCC 1.12813</strain>
    </source>
</reference>
<proteinExistence type="predicted"/>
<evidence type="ECO:0000313" key="2">
    <source>
        <dbReference type="Proteomes" id="UP000606922"/>
    </source>
</evidence>
<accession>A0A916WHZ6</accession>
<dbReference type="Proteomes" id="UP000606922">
    <property type="component" value="Unassembled WGS sequence"/>
</dbReference>
<reference evidence="1" key="1">
    <citation type="journal article" date="2014" name="Int. J. Syst. Evol. Microbiol.">
        <title>Complete genome sequence of Corynebacterium casei LMG S-19264T (=DSM 44701T), isolated from a smear-ripened cheese.</title>
        <authorList>
            <consortium name="US DOE Joint Genome Institute (JGI-PGF)"/>
            <person name="Walter F."/>
            <person name="Albersmeier A."/>
            <person name="Kalinowski J."/>
            <person name="Ruckert C."/>
        </authorList>
    </citation>
    <scope>NUCLEOTIDE SEQUENCE</scope>
    <source>
        <strain evidence="1">CGMCC 1.12813</strain>
    </source>
</reference>
<sequence>MTTSRVIRSTDTLGMTNDNLTIDRFLTPFVAAYSAGKPIVKVLRIERLDILLRECIEAQDHTVQCGDCRAVLAIEKVLNTVNPFATAMGVDRLLYALGAFVHSPWLRSDPEMQAEQWRLVRALVDAVERTPRFDELHMTPNLARQITMLREHVTYGLRATSQARRLR</sequence>
<evidence type="ECO:0000313" key="1">
    <source>
        <dbReference type="EMBL" id="GGA99034.1"/>
    </source>
</evidence>
<dbReference type="EMBL" id="BMGB01000001">
    <property type="protein sequence ID" value="GGA99034.1"/>
    <property type="molecule type" value="Genomic_DNA"/>
</dbReference>
<protein>
    <submittedName>
        <fullName evidence="1">Uncharacterized protein</fullName>
    </submittedName>
</protein>
<comment type="caution">
    <text evidence="1">The sequence shown here is derived from an EMBL/GenBank/DDBJ whole genome shotgun (WGS) entry which is preliminary data.</text>
</comment>
<gene>
    <name evidence="1" type="ORF">GCM10010979_11900</name>
</gene>
<name>A0A916WHZ6_9MICO</name>
<organism evidence="1 2">
    <name type="scientific">Conyzicola nivalis</name>
    <dbReference type="NCBI Taxonomy" id="1477021"/>
    <lineage>
        <taxon>Bacteria</taxon>
        <taxon>Bacillati</taxon>
        <taxon>Actinomycetota</taxon>
        <taxon>Actinomycetes</taxon>
        <taxon>Micrococcales</taxon>
        <taxon>Microbacteriaceae</taxon>
        <taxon>Conyzicola</taxon>
    </lineage>
</organism>
<keyword evidence="2" id="KW-1185">Reference proteome</keyword>